<organism evidence="1 2">
    <name type="scientific">Cichorium intybus</name>
    <name type="common">Chicory</name>
    <dbReference type="NCBI Taxonomy" id="13427"/>
    <lineage>
        <taxon>Eukaryota</taxon>
        <taxon>Viridiplantae</taxon>
        <taxon>Streptophyta</taxon>
        <taxon>Embryophyta</taxon>
        <taxon>Tracheophyta</taxon>
        <taxon>Spermatophyta</taxon>
        <taxon>Magnoliopsida</taxon>
        <taxon>eudicotyledons</taxon>
        <taxon>Gunneridae</taxon>
        <taxon>Pentapetalae</taxon>
        <taxon>asterids</taxon>
        <taxon>campanulids</taxon>
        <taxon>Asterales</taxon>
        <taxon>Asteraceae</taxon>
        <taxon>Cichorioideae</taxon>
        <taxon>Cichorieae</taxon>
        <taxon>Cichoriinae</taxon>
        <taxon>Cichorium</taxon>
    </lineage>
</organism>
<dbReference type="Proteomes" id="UP001055811">
    <property type="component" value="Linkage Group LG01"/>
</dbReference>
<reference evidence="2" key="1">
    <citation type="journal article" date="2022" name="Mol. Ecol. Resour.">
        <title>The genomes of chicory, endive, great burdock and yacon provide insights into Asteraceae palaeo-polyploidization history and plant inulin production.</title>
        <authorList>
            <person name="Fan W."/>
            <person name="Wang S."/>
            <person name="Wang H."/>
            <person name="Wang A."/>
            <person name="Jiang F."/>
            <person name="Liu H."/>
            <person name="Zhao H."/>
            <person name="Xu D."/>
            <person name="Zhang Y."/>
        </authorList>
    </citation>
    <scope>NUCLEOTIDE SEQUENCE [LARGE SCALE GENOMIC DNA]</scope>
    <source>
        <strain evidence="2">cv. Punajuju</strain>
    </source>
</reference>
<reference evidence="1 2" key="2">
    <citation type="journal article" date="2022" name="Mol. Ecol. Resour.">
        <title>The genomes of chicory, endive, great burdock and yacon provide insights into Asteraceae paleo-polyploidization history and plant inulin production.</title>
        <authorList>
            <person name="Fan W."/>
            <person name="Wang S."/>
            <person name="Wang H."/>
            <person name="Wang A."/>
            <person name="Jiang F."/>
            <person name="Liu H."/>
            <person name="Zhao H."/>
            <person name="Xu D."/>
            <person name="Zhang Y."/>
        </authorList>
    </citation>
    <scope>NUCLEOTIDE SEQUENCE [LARGE SCALE GENOMIC DNA]</scope>
    <source>
        <strain evidence="2">cv. Punajuju</strain>
        <tissue evidence="1">Leaves</tissue>
    </source>
</reference>
<evidence type="ECO:0000313" key="1">
    <source>
        <dbReference type="EMBL" id="KAI3789529.1"/>
    </source>
</evidence>
<accession>A0ACB9H1G7</accession>
<keyword evidence="2" id="KW-1185">Reference proteome</keyword>
<evidence type="ECO:0000313" key="2">
    <source>
        <dbReference type="Proteomes" id="UP001055811"/>
    </source>
</evidence>
<proteinExistence type="predicted"/>
<protein>
    <submittedName>
        <fullName evidence="1">Uncharacterized protein</fullName>
    </submittedName>
</protein>
<gene>
    <name evidence="1" type="ORF">L2E82_02328</name>
</gene>
<name>A0ACB9H1G7_CICIN</name>
<dbReference type="EMBL" id="CM042009">
    <property type="protein sequence ID" value="KAI3789529.1"/>
    <property type="molecule type" value="Genomic_DNA"/>
</dbReference>
<comment type="caution">
    <text evidence="1">The sequence shown here is derived from an EMBL/GenBank/DDBJ whole genome shotgun (WGS) entry which is preliminary data.</text>
</comment>
<sequence>MDSVNRSAVTPRKSRLARTFAKVLHIRAATRVDEVHKVKSHEKPIGKFFNDEDEKFQDRAAMDAFIAKVFAALSSVKAAYAQLQDAQSPYDADGIQSADQIVVSELKNLSEFKQSYLKNHIDDASPGTTILLAEIQEQKNLSKTYEITGKKLTNQSRLKDSEIVFLKEKLGEAERENKLIERRLNSSGPLSRHENLHVSKLAPSDFVSTLKHTMKSIRSLVKFMITEMEYANWDLDAAAESIQPGVAYWNTTDRCYAFESFVCREMFEGFSHPDFSVPGDHRDLPRKAKLQKLFFDRFMELKYLKAREYITWKPKSAFAKFCWFKYLKLVHPKMESSLFGNLNQRSLVTAGKFPETTFFETFAEAAKRVWLLHCLAFSLDPDGVSIFQVRNGSRFSEVFMESINDEAFLSPESSREVAFTVVPGFKLGKTVVQCQVYLS</sequence>